<protein>
    <submittedName>
        <fullName evidence="2">Uncharacterized protein</fullName>
    </submittedName>
</protein>
<proteinExistence type="predicted"/>
<dbReference type="EMBL" id="JAVKGT010000030">
    <property type="protein sequence ID" value="MDR5712596.1"/>
    <property type="molecule type" value="Genomic_DNA"/>
</dbReference>
<comment type="caution">
    <text evidence="2">The sequence shown here is derived from an EMBL/GenBank/DDBJ whole genome shotgun (WGS) entry which is preliminary data.</text>
</comment>
<accession>A0ABU1FV91</accession>
<reference evidence="3" key="1">
    <citation type="submission" date="2023-07" db="EMBL/GenBank/DDBJ databases">
        <title>Description of three actinobacteria isolated from air of manufacturing shop in a pharmaceutical factory.</title>
        <authorList>
            <person name="Zhang D.-F."/>
        </authorList>
    </citation>
    <scope>NUCLEOTIDE SEQUENCE [LARGE SCALE GENOMIC DNA]</scope>
    <source>
        <strain evidence="3">CCTCC AB 207010</strain>
    </source>
</reference>
<name>A0ABU1FV91_9MICC</name>
<organism evidence="2 3">
    <name type="scientific">Nesterenkonia flava</name>
    <dbReference type="NCBI Taxonomy" id="469799"/>
    <lineage>
        <taxon>Bacteria</taxon>
        <taxon>Bacillati</taxon>
        <taxon>Actinomycetota</taxon>
        <taxon>Actinomycetes</taxon>
        <taxon>Micrococcales</taxon>
        <taxon>Micrococcaceae</taxon>
        <taxon>Nesterenkonia</taxon>
    </lineage>
</organism>
<feature type="region of interest" description="Disordered" evidence="1">
    <location>
        <begin position="167"/>
        <end position="203"/>
    </location>
</feature>
<dbReference type="Proteomes" id="UP001260872">
    <property type="component" value="Unassembled WGS sequence"/>
</dbReference>
<keyword evidence="3" id="KW-1185">Reference proteome</keyword>
<dbReference type="RefSeq" id="WP_310537970.1">
    <property type="nucleotide sequence ID" value="NZ_BAAAOC010000016.1"/>
</dbReference>
<sequence>MTDPHAALWWLPVGAGGHVVIHTSRWWELLNALRERRGARPLLHAALEVFDGHPRYVIEMTPAWGGPAGSRGVVATGPVGARWLGASRLFRYEVRCWRDGTIPDRDWATVPPLRLALSSVEADALLARVPEVPQLVWGRDVLGIDDMWNSNSLISWLLHTSGINEAQLSPPGHGSAPGWRESPLPASEDPRSRDEPCGEVSCF</sequence>
<evidence type="ECO:0000313" key="3">
    <source>
        <dbReference type="Proteomes" id="UP001260872"/>
    </source>
</evidence>
<evidence type="ECO:0000313" key="2">
    <source>
        <dbReference type="EMBL" id="MDR5712596.1"/>
    </source>
</evidence>
<gene>
    <name evidence="2" type="ORF">RH857_10720</name>
</gene>
<evidence type="ECO:0000256" key="1">
    <source>
        <dbReference type="SAM" id="MobiDB-lite"/>
    </source>
</evidence>